<proteinExistence type="predicted"/>
<protein>
    <submittedName>
        <fullName evidence="1">HutD family protein</fullName>
    </submittedName>
</protein>
<dbReference type="Gene3D" id="2.60.120.10">
    <property type="entry name" value="Jelly Rolls"/>
    <property type="match status" value="1"/>
</dbReference>
<dbReference type="AlphaFoldDB" id="A0A6N7VWC9"/>
<dbReference type="InterPro" id="IPR011051">
    <property type="entry name" value="RmlC_Cupin_sf"/>
</dbReference>
<organism evidence="1 2">
    <name type="scientific">Acidaminococcus fermentans</name>
    <dbReference type="NCBI Taxonomy" id="905"/>
    <lineage>
        <taxon>Bacteria</taxon>
        <taxon>Bacillati</taxon>
        <taxon>Bacillota</taxon>
        <taxon>Negativicutes</taxon>
        <taxon>Acidaminococcales</taxon>
        <taxon>Acidaminococcaceae</taxon>
        <taxon>Acidaminococcus</taxon>
    </lineage>
</organism>
<accession>A0A6N7VWC9</accession>
<comment type="caution">
    <text evidence="1">The sequence shown here is derived from an EMBL/GenBank/DDBJ whole genome shotgun (WGS) entry which is preliminary data.</text>
</comment>
<name>A0A6N7VWC9_ACIFE</name>
<gene>
    <name evidence="1" type="ORF">FX155_01795</name>
</gene>
<evidence type="ECO:0000313" key="2">
    <source>
        <dbReference type="Proteomes" id="UP000441455"/>
    </source>
</evidence>
<dbReference type="Pfam" id="PF05962">
    <property type="entry name" value="HutD"/>
    <property type="match status" value="1"/>
</dbReference>
<evidence type="ECO:0000313" key="1">
    <source>
        <dbReference type="EMBL" id="MSS81355.1"/>
    </source>
</evidence>
<reference evidence="1 2" key="1">
    <citation type="submission" date="2019-08" db="EMBL/GenBank/DDBJ databases">
        <title>In-depth cultivation of the pig gut microbiome towards novel bacterial diversity and tailored functional studies.</title>
        <authorList>
            <person name="Wylensek D."/>
            <person name="Hitch T.C.A."/>
            <person name="Clavel T."/>
        </authorList>
    </citation>
    <scope>NUCLEOTIDE SEQUENCE [LARGE SCALE GENOMIC DNA]</scope>
    <source>
        <strain evidence="1 2">WCA-389-WT-5B</strain>
    </source>
</reference>
<dbReference type="InterPro" id="IPR010282">
    <property type="entry name" value="Uncharacterised_HutD/Ves"/>
</dbReference>
<dbReference type="SUPFAM" id="SSF51182">
    <property type="entry name" value="RmlC-like cupins"/>
    <property type="match status" value="1"/>
</dbReference>
<dbReference type="RefSeq" id="WP_022486776.1">
    <property type="nucleotide sequence ID" value="NZ_VULN01000002.1"/>
</dbReference>
<dbReference type="InterPro" id="IPR014710">
    <property type="entry name" value="RmlC-like_jellyroll"/>
</dbReference>
<dbReference type="PANTHER" id="PTHR37943:SF1">
    <property type="entry name" value="PROTEIN VES"/>
    <property type="match status" value="1"/>
</dbReference>
<dbReference type="EMBL" id="VULN01000002">
    <property type="protein sequence ID" value="MSS81355.1"/>
    <property type="molecule type" value="Genomic_DNA"/>
</dbReference>
<dbReference type="PANTHER" id="PTHR37943">
    <property type="entry name" value="PROTEIN VES"/>
    <property type="match status" value="1"/>
</dbReference>
<sequence>MDILKLSRAQAVTTRWSGGTTTEFYIDPPGSAYARRDFAVRISSATVDLEASDFTLLPDYDRIILPLKGGFTLTFPEDGNRQVTLGPLEQASFDGAWHTHSMGKAVDFNVMTRKGLTAHCEKITGNKPLQPAPRRFVYVPFWTEAQLKGATLDGKPLEPDTLYVLPPEGTCELVLPEGVAVLYIVVK</sequence>
<dbReference type="Proteomes" id="UP000441455">
    <property type="component" value="Unassembled WGS sequence"/>
</dbReference>
<dbReference type="OrthoDB" id="9786443at2"/>